<dbReference type="AlphaFoldDB" id="A0A1A8W9T8"/>
<dbReference type="EMBL" id="FLQU01000635">
    <property type="protein sequence ID" value="SBS88471.1"/>
    <property type="molecule type" value="Genomic_DNA"/>
</dbReference>
<evidence type="ECO:0000313" key="3">
    <source>
        <dbReference type="EMBL" id="SBS88471.1"/>
    </source>
</evidence>
<organism evidence="3 4">
    <name type="scientific">Plasmodium ovale curtisi</name>
    <dbReference type="NCBI Taxonomy" id="864141"/>
    <lineage>
        <taxon>Eukaryota</taxon>
        <taxon>Sar</taxon>
        <taxon>Alveolata</taxon>
        <taxon>Apicomplexa</taxon>
        <taxon>Aconoidasida</taxon>
        <taxon>Haemosporida</taxon>
        <taxon>Plasmodiidae</taxon>
        <taxon>Plasmodium</taxon>
        <taxon>Plasmodium (Plasmodium)</taxon>
    </lineage>
</organism>
<dbReference type="InterPro" id="IPR000571">
    <property type="entry name" value="Znf_CCCH"/>
</dbReference>
<evidence type="ECO:0000259" key="2">
    <source>
        <dbReference type="PROSITE" id="PS50103"/>
    </source>
</evidence>
<gene>
    <name evidence="3" type="ORF">POVCU2_0048660</name>
</gene>
<accession>A0A1A8W9T8</accession>
<dbReference type="GO" id="GO:0008270">
    <property type="term" value="F:zinc ion binding"/>
    <property type="evidence" value="ECO:0007669"/>
    <property type="project" value="UniProtKB-KW"/>
</dbReference>
<keyword evidence="1" id="KW-0479">Metal-binding</keyword>
<dbReference type="Proteomes" id="UP000078560">
    <property type="component" value="Unassembled WGS sequence"/>
</dbReference>
<feature type="zinc finger region" description="C3H1-type" evidence="1">
    <location>
        <begin position="269"/>
        <end position="293"/>
    </location>
</feature>
<keyword evidence="1" id="KW-0862">Zinc</keyword>
<evidence type="ECO:0000313" key="4">
    <source>
        <dbReference type="Proteomes" id="UP000078560"/>
    </source>
</evidence>
<protein>
    <recommendedName>
        <fullName evidence="2">C3H1-type domain-containing protein</fullName>
    </recommendedName>
</protein>
<proteinExistence type="predicted"/>
<dbReference type="PROSITE" id="PS50103">
    <property type="entry name" value="ZF_C3H1"/>
    <property type="match status" value="1"/>
</dbReference>
<reference evidence="4" key="1">
    <citation type="submission" date="2016-05" db="EMBL/GenBank/DDBJ databases">
        <authorList>
            <person name="Naeem Raeece"/>
        </authorList>
    </citation>
    <scope>NUCLEOTIDE SEQUENCE [LARGE SCALE GENOMIC DNA]</scope>
</reference>
<feature type="domain" description="C3H1-type" evidence="2">
    <location>
        <begin position="269"/>
        <end position="293"/>
    </location>
</feature>
<name>A0A1A8W9T8_PLAOA</name>
<sequence length="494" mass="56478">MSEEKHSAFGLYYSPLGESIYSSLAHLKKENKDKMCSAMNSDICRTLSNYADYSTNKVKYVVNKRFSEMEHIEQNVEDIDYASFKYFRTLPPKYSDENDIRNNIIFNNNNIYIYAENKNGTLNEEACISICPDNNVIYCSTRGRRYTIGGHAGIQKNLNNEYNFFEDNNLPSPHDSIKTYNFDAIDSSEISSSFTKMDLIKTNDVLEDSSANKINTGTIFNENIIMNSCESSNLNTTKCLSKNVSVQKLFKYYKTCSQNLEHEQRVCKPCAHVYNGSTCMNGDDCLFCHHPDHVLISAKKWKKLVKNNMEKLNILLHMLRNPDDVNAKLLNEMVKQNSTNFKKSKKTSNNNKHIINLDSCNNSVNISNVTNVTNMTNMANITNDVNCMSGLSNLSNLKNPNNMSNFTNMGNFSNMGNFNSVSNTGGAISNRRNRNNKNKTYYFSQRNVDNIIRFSHNNYDSNETADTFKSKLNIRNNDTDTERDSSFLPYHVNL</sequence>
<evidence type="ECO:0000256" key="1">
    <source>
        <dbReference type="PROSITE-ProRule" id="PRU00723"/>
    </source>
</evidence>
<keyword evidence="1" id="KW-0863">Zinc-finger</keyword>